<accession>A0A212IXM6</accession>
<organism evidence="1">
    <name type="scientific">uncultured Dysgonomonas sp</name>
    <dbReference type="NCBI Taxonomy" id="206096"/>
    <lineage>
        <taxon>Bacteria</taxon>
        <taxon>Pseudomonadati</taxon>
        <taxon>Bacteroidota</taxon>
        <taxon>Bacteroidia</taxon>
        <taxon>Bacteroidales</taxon>
        <taxon>Dysgonomonadaceae</taxon>
        <taxon>Dysgonomonas</taxon>
        <taxon>environmental samples</taxon>
    </lineage>
</organism>
<protein>
    <submittedName>
        <fullName evidence="1">Uncharacterized protein</fullName>
    </submittedName>
</protein>
<dbReference type="EMBL" id="FLUM01000001">
    <property type="protein sequence ID" value="SBV91971.1"/>
    <property type="molecule type" value="Genomic_DNA"/>
</dbReference>
<reference evidence="1" key="1">
    <citation type="submission" date="2016-04" db="EMBL/GenBank/DDBJ databases">
        <authorList>
            <person name="Evans L.H."/>
            <person name="Alamgir A."/>
            <person name="Owens N."/>
            <person name="Weber N.D."/>
            <person name="Virtaneva K."/>
            <person name="Barbian K."/>
            <person name="Babar A."/>
            <person name="Rosenke K."/>
        </authorList>
    </citation>
    <scope>NUCLEOTIDE SEQUENCE</scope>
    <source>
        <strain evidence="1">86-1</strain>
    </source>
</reference>
<name>A0A212IXM6_9BACT</name>
<sequence>MTVEQRKEALIRTIVESVECFQKETGVKVEDIRFVRYEDKFPKKDPMKMWSVYVDISINK</sequence>
<gene>
    <name evidence="1" type="ORF">KL86DYS1_10483</name>
</gene>
<evidence type="ECO:0000313" key="1">
    <source>
        <dbReference type="EMBL" id="SBV91971.1"/>
    </source>
</evidence>
<dbReference type="AlphaFoldDB" id="A0A212IXM6"/>
<dbReference type="RefSeq" id="WP_296938381.1">
    <property type="nucleotide sequence ID" value="NZ_LT599032.1"/>
</dbReference>
<proteinExistence type="predicted"/>